<comment type="caution">
    <text evidence="2">The sequence shown here is derived from an EMBL/GenBank/DDBJ whole genome shotgun (WGS) entry which is preliminary data.</text>
</comment>
<keyword evidence="3" id="KW-1185">Reference proteome</keyword>
<dbReference type="EMBL" id="SNZR01000011">
    <property type="protein sequence ID" value="TDR93539.1"/>
    <property type="molecule type" value="Genomic_DNA"/>
</dbReference>
<feature type="region of interest" description="Disordered" evidence="1">
    <location>
        <begin position="53"/>
        <end position="73"/>
    </location>
</feature>
<proteinExistence type="predicted"/>
<protein>
    <submittedName>
        <fullName evidence="2">Uncharacterized protein</fullName>
    </submittedName>
</protein>
<dbReference type="AlphaFoldDB" id="A0A4V3DYQ0"/>
<reference evidence="2 3" key="1">
    <citation type="submission" date="2019-03" db="EMBL/GenBank/DDBJ databases">
        <title>Genomic Encyclopedia of Type Strains, Phase IV (KMG-IV): sequencing the most valuable type-strain genomes for metagenomic binning, comparative biology and taxonomic classification.</title>
        <authorList>
            <person name="Goeker M."/>
        </authorList>
    </citation>
    <scope>NUCLEOTIDE SEQUENCE [LARGE SCALE GENOMIC DNA]</scope>
    <source>
        <strain evidence="2 3">DSM 25903</strain>
    </source>
</reference>
<name>A0A4V3DYQ0_9HYPH</name>
<evidence type="ECO:0000256" key="1">
    <source>
        <dbReference type="SAM" id="MobiDB-lite"/>
    </source>
</evidence>
<evidence type="ECO:0000313" key="3">
    <source>
        <dbReference type="Proteomes" id="UP000295122"/>
    </source>
</evidence>
<sequence length="73" mass="7703">MQDDTHPSTPVEESRSAAAHDAPAGGQGRPDQEAVEAALDRLVEAILPDMRCAPIAAKKRAPVRRPPGHRDGG</sequence>
<organism evidence="2 3">
    <name type="scientific">Enterovirga rhinocerotis</name>
    <dbReference type="NCBI Taxonomy" id="1339210"/>
    <lineage>
        <taxon>Bacteria</taxon>
        <taxon>Pseudomonadati</taxon>
        <taxon>Pseudomonadota</taxon>
        <taxon>Alphaproteobacteria</taxon>
        <taxon>Hyphomicrobiales</taxon>
        <taxon>Methylobacteriaceae</taxon>
        <taxon>Enterovirga</taxon>
    </lineage>
</organism>
<gene>
    <name evidence="2" type="ORF">EV668_0804</name>
</gene>
<feature type="region of interest" description="Disordered" evidence="1">
    <location>
        <begin position="1"/>
        <end position="33"/>
    </location>
</feature>
<evidence type="ECO:0000313" key="2">
    <source>
        <dbReference type="EMBL" id="TDR93539.1"/>
    </source>
</evidence>
<dbReference type="Proteomes" id="UP000295122">
    <property type="component" value="Unassembled WGS sequence"/>
</dbReference>
<feature type="compositionally biased region" description="Basic residues" evidence="1">
    <location>
        <begin position="57"/>
        <end position="67"/>
    </location>
</feature>
<accession>A0A4V3DYQ0</accession>